<keyword evidence="4" id="KW-0813">Transport</keyword>
<keyword evidence="9" id="KW-0046">Antibiotic resistance</keyword>
<dbReference type="NCBIfam" id="TIGR00797">
    <property type="entry name" value="matE"/>
    <property type="match status" value="1"/>
</dbReference>
<proteinExistence type="inferred from homology"/>
<name>A0A1U7NG62_9FIRM</name>
<dbReference type="GO" id="GO:0046677">
    <property type="term" value="P:response to antibiotic"/>
    <property type="evidence" value="ECO:0007669"/>
    <property type="project" value="UniProtKB-KW"/>
</dbReference>
<dbReference type="OrthoDB" id="9811110at2"/>
<dbReference type="InterPro" id="IPR045070">
    <property type="entry name" value="MATE_MepA-like"/>
</dbReference>
<keyword evidence="6 10" id="KW-0812">Transmembrane</keyword>
<dbReference type="Proteomes" id="UP000186341">
    <property type="component" value="Unassembled WGS sequence"/>
</dbReference>
<reference evidence="11 12" key="1">
    <citation type="submission" date="2016-11" db="EMBL/GenBank/DDBJ databases">
        <title>Description of two novel members of the family Erysipelotrichaceae: Ileibacterium lipovorans gen. nov., sp. nov. and Dubosiella newyorkensis, gen. nov., sp. nov.</title>
        <authorList>
            <person name="Cox L.M."/>
            <person name="Sohn J."/>
            <person name="Tyrrell K.L."/>
            <person name="Citron D.M."/>
            <person name="Lawson P.A."/>
            <person name="Patel N.B."/>
            <person name="Iizumi T."/>
            <person name="Perez-Perez G.I."/>
            <person name="Goldstein E.J."/>
            <person name="Blaser M.J."/>
        </authorList>
    </citation>
    <scope>NUCLEOTIDE SEQUENCE [LARGE SCALE GENOMIC DNA]</scope>
    <source>
        <strain evidence="11 12">NYU-BL-A3</strain>
    </source>
</reference>
<dbReference type="CDD" id="cd13143">
    <property type="entry name" value="MATE_MepA_like"/>
    <property type="match status" value="1"/>
</dbReference>
<gene>
    <name evidence="11" type="ORF">BO222_06355</name>
</gene>
<keyword evidence="12" id="KW-1185">Reference proteome</keyword>
<comment type="similarity">
    <text evidence="2">Belongs to the multi antimicrobial extrusion (MATE) (TC 2.A.66.1) family. MepA subfamily.</text>
</comment>
<evidence type="ECO:0000256" key="8">
    <source>
        <dbReference type="ARBA" id="ARBA00023136"/>
    </source>
</evidence>
<dbReference type="EMBL" id="MPJW01000131">
    <property type="protein sequence ID" value="OLU39617.1"/>
    <property type="molecule type" value="Genomic_DNA"/>
</dbReference>
<dbReference type="AlphaFoldDB" id="A0A1U7NG62"/>
<feature type="transmembrane region" description="Helical" evidence="10">
    <location>
        <begin position="12"/>
        <end position="32"/>
    </location>
</feature>
<evidence type="ECO:0000256" key="7">
    <source>
        <dbReference type="ARBA" id="ARBA00022989"/>
    </source>
</evidence>
<feature type="transmembrane region" description="Helical" evidence="10">
    <location>
        <begin position="425"/>
        <end position="443"/>
    </location>
</feature>
<dbReference type="GO" id="GO:0015297">
    <property type="term" value="F:antiporter activity"/>
    <property type="evidence" value="ECO:0007669"/>
    <property type="project" value="InterPro"/>
</dbReference>
<keyword evidence="8 10" id="KW-0472">Membrane</keyword>
<keyword evidence="7 10" id="KW-1133">Transmembrane helix</keyword>
<dbReference type="PANTHER" id="PTHR43823">
    <property type="entry name" value="SPORULATION PROTEIN YKVU"/>
    <property type="match status" value="1"/>
</dbReference>
<evidence type="ECO:0000313" key="12">
    <source>
        <dbReference type="Proteomes" id="UP000186341"/>
    </source>
</evidence>
<protein>
    <recommendedName>
        <fullName evidence="3">Multidrug export protein MepA</fullName>
    </recommendedName>
</protein>
<evidence type="ECO:0000256" key="4">
    <source>
        <dbReference type="ARBA" id="ARBA00022448"/>
    </source>
</evidence>
<feature type="transmembrane region" description="Helical" evidence="10">
    <location>
        <begin position="318"/>
        <end position="347"/>
    </location>
</feature>
<evidence type="ECO:0000256" key="6">
    <source>
        <dbReference type="ARBA" id="ARBA00022692"/>
    </source>
</evidence>
<feature type="transmembrane region" description="Helical" evidence="10">
    <location>
        <begin position="193"/>
        <end position="215"/>
    </location>
</feature>
<dbReference type="PANTHER" id="PTHR43823:SF3">
    <property type="entry name" value="MULTIDRUG EXPORT PROTEIN MEPA"/>
    <property type="match status" value="1"/>
</dbReference>
<evidence type="ECO:0000256" key="10">
    <source>
        <dbReference type="SAM" id="Phobius"/>
    </source>
</evidence>
<keyword evidence="5" id="KW-1003">Cell membrane</keyword>
<dbReference type="InterPro" id="IPR048279">
    <property type="entry name" value="MdtK-like"/>
</dbReference>
<evidence type="ECO:0000256" key="9">
    <source>
        <dbReference type="ARBA" id="ARBA00023251"/>
    </source>
</evidence>
<dbReference type="InterPro" id="IPR002528">
    <property type="entry name" value="MATE_fam"/>
</dbReference>
<dbReference type="Pfam" id="PF01554">
    <property type="entry name" value="MatE"/>
    <property type="match status" value="2"/>
</dbReference>
<dbReference type="InterPro" id="IPR051327">
    <property type="entry name" value="MATE_MepA_subfamily"/>
</dbReference>
<feature type="transmembrane region" description="Helical" evidence="10">
    <location>
        <begin position="94"/>
        <end position="116"/>
    </location>
</feature>
<evidence type="ECO:0000256" key="1">
    <source>
        <dbReference type="ARBA" id="ARBA00004651"/>
    </source>
</evidence>
<feature type="transmembrane region" description="Helical" evidence="10">
    <location>
        <begin position="52"/>
        <end position="73"/>
    </location>
</feature>
<sequence length="464" mass="50616">MKRVDFSNGRIFQNILLSAIPLLVAQLLNLLYNIVDRIYIARIPSVGMDALGGIGLCFPLISLITGFTNLYGSGGSPLCSIELGCKNHPKAEKIMNTSAILLIATGFVITCLGWMFCSPILRLFGASDQMLTYAWPYMMIIFSGTIFSMFSVGMAPFINAQGFSYIGMLCVIAGALINIVLDPILIFVCHLGIQGAALATIIAQMISALIAFSFLKSKKASLKLDFKEIRQFSWDIARKIIGLGSAAFTMQLTNTLVQIAGNFQLSVYGGDLYISIRTVIASITQIMDTPVHAMSEGASPVLSYNYGARNGKGIRKGIWIMAAMGISYTAAAWATIMIHPAFFISIFSDDPSMVNMAIPALQIYLFGYVFQSLQYAGQTVFKSLNRKKEAIFFSLFRKVFIGIPGMFIMPLLFTNKALGVFAAEPVSNVIGGLACFITMLIVIMPSLKKLDSSGLENRKSEYNV</sequence>
<dbReference type="GO" id="GO:0042910">
    <property type="term" value="F:xenobiotic transmembrane transporter activity"/>
    <property type="evidence" value="ECO:0007669"/>
    <property type="project" value="InterPro"/>
</dbReference>
<dbReference type="GO" id="GO:0005886">
    <property type="term" value="C:plasma membrane"/>
    <property type="evidence" value="ECO:0007669"/>
    <property type="project" value="UniProtKB-SubCell"/>
</dbReference>
<organism evidence="11 12">
    <name type="scientific">Ileibacterium valens</name>
    <dbReference type="NCBI Taxonomy" id="1862668"/>
    <lineage>
        <taxon>Bacteria</taxon>
        <taxon>Bacillati</taxon>
        <taxon>Bacillota</taxon>
        <taxon>Erysipelotrichia</taxon>
        <taxon>Erysipelotrichales</taxon>
        <taxon>Erysipelotrichaceae</taxon>
        <taxon>Ileibacterium</taxon>
    </lineage>
</organism>
<dbReference type="PIRSF" id="PIRSF006603">
    <property type="entry name" value="DinF"/>
    <property type="match status" value="1"/>
</dbReference>
<feature type="transmembrane region" description="Helical" evidence="10">
    <location>
        <begin position="391"/>
        <end position="413"/>
    </location>
</feature>
<comment type="subcellular location">
    <subcellularLocation>
        <location evidence="1">Cell membrane</location>
        <topology evidence="1">Multi-pass membrane protein</topology>
    </subcellularLocation>
</comment>
<accession>A0A1U7NG62</accession>
<evidence type="ECO:0000256" key="5">
    <source>
        <dbReference type="ARBA" id="ARBA00022475"/>
    </source>
</evidence>
<evidence type="ECO:0000256" key="3">
    <source>
        <dbReference type="ARBA" id="ARBA00022106"/>
    </source>
</evidence>
<dbReference type="RefSeq" id="WP_075819418.1">
    <property type="nucleotide sequence ID" value="NZ_CAOUMU010000185.1"/>
</dbReference>
<evidence type="ECO:0000256" key="2">
    <source>
        <dbReference type="ARBA" id="ARBA00008417"/>
    </source>
</evidence>
<comment type="caution">
    <text evidence="11">The sequence shown here is derived from an EMBL/GenBank/DDBJ whole genome shotgun (WGS) entry which is preliminary data.</text>
</comment>
<feature type="transmembrane region" description="Helical" evidence="10">
    <location>
        <begin position="136"/>
        <end position="158"/>
    </location>
</feature>
<feature type="transmembrane region" description="Helical" evidence="10">
    <location>
        <begin position="165"/>
        <end position="187"/>
    </location>
</feature>
<evidence type="ECO:0000313" key="11">
    <source>
        <dbReference type="EMBL" id="OLU39617.1"/>
    </source>
</evidence>
<feature type="transmembrane region" description="Helical" evidence="10">
    <location>
        <begin position="353"/>
        <end position="370"/>
    </location>
</feature>